<name>X1KK82_9ZZZZ</name>
<comment type="caution">
    <text evidence="2">The sequence shown here is derived from an EMBL/GenBank/DDBJ whole genome shotgun (WGS) entry which is preliminary data.</text>
</comment>
<reference evidence="2" key="1">
    <citation type="journal article" date="2014" name="Front. Microbiol.">
        <title>High frequency of phylogenetically diverse reductive dehalogenase-homologous genes in deep subseafloor sedimentary metagenomes.</title>
        <authorList>
            <person name="Kawai M."/>
            <person name="Futagami T."/>
            <person name="Toyoda A."/>
            <person name="Takaki Y."/>
            <person name="Nishi S."/>
            <person name="Hori S."/>
            <person name="Arai W."/>
            <person name="Tsubouchi T."/>
            <person name="Morono Y."/>
            <person name="Uchiyama I."/>
            <person name="Ito T."/>
            <person name="Fujiyama A."/>
            <person name="Inagaki F."/>
            <person name="Takami H."/>
        </authorList>
    </citation>
    <scope>NUCLEOTIDE SEQUENCE</scope>
    <source>
        <strain evidence="2">Expedition CK06-06</strain>
    </source>
</reference>
<gene>
    <name evidence="2" type="ORF">S06H3_19571</name>
</gene>
<accession>X1KK82</accession>
<evidence type="ECO:0000313" key="2">
    <source>
        <dbReference type="EMBL" id="GAI07113.1"/>
    </source>
</evidence>
<organism evidence="2">
    <name type="scientific">marine sediment metagenome</name>
    <dbReference type="NCBI Taxonomy" id="412755"/>
    <lineage>
        <taxon>unclassified sequences</taxon>
        <taxon>metagenomes</taxon>
        <taxon>ecological metagenomes</taxon>
    </lineage>
</organism>
<evidence type="ECO:0000259" key="1">
    <source>
        <dbReference type="Pfam" id="PF21831"/>
    </source>
</evidence>
<dbReference type="InterPro" id="IPR054186">
    <property type="entry name" value="DUF6891"/>
</dbReference>
<dbReference type="EMBL" id="BARV01010032">
    <property type="protein sequence ID" value="GAI07113.1"/>
    <property type="molecule type" value="Genomic_DNA"/>
</dbReference>
<sequence length="132" mass="15111">KIRENKTKLHLAMVELYQDTVFARGNFEDCQTCGCARAGQLRESRHHGYCFWHEQDEETIEATGHVYLSFGIFDEMRDAFEVGVLIVRTLWCQGLAVQWNGDVATRIQVVLGMDKILLEGRKVAAYREMGIA</sequence>
<feature type="non-terminal residue" evidence="2">
    <location>
        <position position="1"/>
    </location>
</feature>
<dbReference type="AlphaFoldDB" id="X1KK82"/>
<proteinExistence type="predicted"/>
<dbReference type="Pfam" id="PF21831">
    <property type="entry name" value="DUF6891"/>
    <property type="match status" value="1"/>
</dbReference>
<feature type="domain" description="DUF6891" evidence="1">
    <location>
        <begin position="7"/>
        <end position="109"/>
    </location>
</feature>
<protein>
    <recommendedName>
        <fullName evidence="1">DUF6891 domain-containing protein</fullName>
    </recommendedName>
</protein>